<evidence type="ECO:0000256" key="1">
    <source>
        <dbReference type="SAM" id="MobiDB-lite"/>
    </source>
</evidence>
<protein>
    <submittedName>
        <fullName evidence="3">Uncharacterized protein</fullName>
    </submittedName>
</protein>
<organism evidence="3 4">
    <name type="scientific">Raineyella fluvialis</name>
    <dbReference type="NCBI Taxonomy" id="2662261"/>
    <lineage>
        <taxon>Bacteria</taxon>
        <taxon>Bacillati</taxon>
        <taxon>Actinomycetota</taxon>
        <taxon>Actinomycetes</taxon>
        <taxon>Propionibacteriales</taxon>
        <taxon>Propionibacteriaceae</taxon>
        <taxon>Raineyella</taxon>
    </lineage>
</organism>
<accession>A0A5Q2F8P9</accession>
<dbReference type="EMBL" id="CP045725">
    <property type="protein sequence ID" value="QGF22821.1"/>
    <property type="molecule type" value="Genomic_DNA"/>
</dbReference>
<evidence type="ECO:0000313" key="4">
    <source>
        <dbReference type="Proteomes" id="UP000386847"/>
    </source>
</evidence>
<gene>
    <name evidence="3" type="ORF">Rai3103_03080</name>
</gene>
<feature type="signal peptide" evidence="2">
    <location>
        <begin position="1"/>
        <end position="30"/>
    </location>
</feature>
<feature type="chain" id="PRO_5024394253" evidence="2">
    <location>
        <begin position="31"/>
        <end position="807"/>
    </location>
</feature>
<keyword evidence="2" id="KW-0732">Signal</keyword>
<proteinExistence type="predicted"/>
<keyword evidence="4" id="KW-1185">Reference proteome</keyword>
<dbReference type="Proteomes" id="UP000386847">
    <property type="component" value="Chromosome"/>
</dbReference>
<dbReference type="RefSeq" id="WP_153571348.1">
    <property type="nucleotide sequence ID" value="NZ_CP045725.1"/>
</dbReference>
<dbReference type="KEGG" id="rain:Rai3103_03080"/>
<dbReference type="AlphaFoldDB" id="A0A5Q2F8P9"/>
<reference evidence="3 4" key="1">
    <citation type="submission" date="2019-10" db="EMBL/GenBank/DDBJ databases">
        <title>Genomic analysis of Raineyella sp. CBA3103.</title>
        <authorList>
            <person name="Roh S.W."/>
        </authorList>
    </citation>
    <scope>NUCLEOTIDE SEQUENCE [LARGE SCALE GENOMIC DNA]</scope>
    <source>
        <strain evidence="3 4">CBA3103</strain>
    </source>
</reference>
<evidence type="ECO:0000313" key="3">
    <source>
        <dbReference type="EMBL" id="QGF22821.1"/>
    </source>
</evidence>
<sequence length="807" mass="86774">MMTRARRSVVAAMVVLALGGQAMISTSAAAAPRDGMPATANNDKAQNDKAQNDKQNTAHGNVPLGLTTPPRKSLTATQVQTGPSVAFDTMAVDGNGRPGIRIGTSFHPAPFLSGTSYSDASGAHAEWQMLVLNTQDLTVKKNVTYSTASATTLTKDFQALVDGSADLNYRVIITNHPVNGWAVGEGLLSTFGPLGYTFPDAARFPTQYLYQGDFSMVVSVTKSGGQPVQKNIQSKWSDKYAGGRIQAQFMLNSWGNYTYMSNQFVTIDTRNVYECDKAANNCALRIRVGDPANDVVRSIPAGRAGYVVAVYDKLTLAHKTDSVFETSAYDPQDADVSNAQARKMTDYLAGLAKTNPGDVVVISTIRNPTPPSVPSPGNVIVASDLRYDVMSALAKQIAALGGTRDQFNRAAAADGADYSLVSWIDTSDRIAPREGTGVENIGPDARLSTEMSLNQESLFRPSVSSPVPLPVDGLRDVAYRPNSYESWPEVNTAAMADIARRLNLPETDIRQAYWRSTDRRWANDSAALARQTYLPTTAYTEAEFNRTKQVLQDEFTKVQLIRDKAAFLGKPYGDAAAQAQTVADRVAGQIAVDKNTNVQWSWMKFGDQFVGMLGSLMGFGNASHLATAGTKLVAATVAAASRSISAASAMGQYGKDTNVPTYEQISITADQLAGQIQAAMTETQAGLSREADMILADHAKFAAVTGWDCSQADDPASAQGAWAWCHAEELTQYRTPTYSAALRSAERVSWSGLAPLEFGVYQLDISQDTNLNDYGLPIGLDEYNCGPYITGARGIFQIPGAGQTRPW</sequence>
<evidence type="ECO:0000256" key="2">
    <source>
        <dbReference type="SAM" id="SignalP"/>
    </source>
</evidence>
<name>A0A5Q2F8P9_9ACTN</name>
<feature type="region of interest" description="Disordered" evidence="1">
    <location>
        <begin position="29"/>
        <end position="78"/>
    </location>
</feature>